<dbReference type="InterPro" id="IPR017944">
    <property type="entry name" value="KaiA/RbsU_helical_domain_sf"/>
</dbReference>
<gene>
    <name evidence="2" type="ORF">RINTHH_21560</name>
</gene>
<dbReference type="Gene3D" id="1.10.1240.30">
    <property type="entry name" value="KaiA/RbsU domain"/>
    <property type="match status" value="1"/>
</dbReference>
<accession>M1X6P1</accession>
<dbReference type="Pfam" id="PF07688">
    <property type="entry name" value="KaiA"/>
    <property type="match status" value="1"/>
</dbReference>
<dbReference type="InterPro" id="IPR020856">
    <property type="entry name" value="Circadian_clock_protein_KaiA_C"/>
</dbReference>
<reference evidence="3" key="2">
    <citation type="submission" date="2016-01" db="EMBL/GenBank/DDBJ databases">
        <title>Diatom-associated endosymboitic cyanobacterium lacks core nitrogen metabolism enzymes.</title>
        <authorList>
            <person name="Hilton J.A."/>
            <person name="Foster R.A."/>
            <person name="Tripp H.J."/>
            <person name="Carter B.J."/>
            <person name="Zehr J.P."/>
            <person name="Villareal T.A."/>
        </authorList>
    </citation>
    <scope>NUCLEOTIDE SEQUENCE [LARGE SCALE GENOMIC DNA]</scope>
    <source>
        <strain evidence="3">HH01</strain>
    </source>
</reference>
<proteinExistence type="predicted"/>
<feature type="domain" description="KaiA C-terminal" evidence="1">
    <location>
        <begin position="1"/>
        <end position="45"/>
    </location>
</feature>
<evidence type="ECO:0000313" key="2">
    <source>
        <dbReference type="EMBL" id="CCH68311.1"/>
    </source>
</evidence>
<dbReference type="PROSITE" id="PS51431">
    <property type="entry name" value="KAIA_C"/>
    <property type="match status" value="1"/>
</dbReference>
<reference evidence="2 3" key="1">
    <citation type="submission" date="2012-05" db="EMBL/GenBank/DDBJ databases">
        <authorList>
            <person name="Hilton J."/>
        </authorList>
    </citation>
    <scope>NUCLEOTIDE SEQUENCE [LARGE SCALE GENOMIC DNA]</scope>
    <source>
        <strain evidence="2 3">HH01</strain>
    </source>
</reference>
<name>M1X6P1_9NOST</name>
<dbReference type="SUPFAM" id="SSF101215">
    <property type="entry name" value="KaiA/RbsU domain"/>
    <property type="match status" value="1"/>
</dbReference>
<evidence type="ECO:0000259" key="1">
    <source>
        <dbReference type="PROSITE" id="PS51431"/>
    </source>
</evidence>
<evidence type="ECO:0000313" key="3">
    <source>
        <dbReference type="Proteomes" id="UP000053051"/>
    </source>
</evidence>
<dbReference type="STRING" id="1165094.RINTHH_21560"/>
<dbReference type="GO" id="GO:0007623">
    <property type="term" value="P:circadian rhythm"/>
    <property type="evidence" value="ECO:0007669"/>
    <property type="project" value="InterPro"/>
</dbReference>
<keyword evidence="3" id="KW-1185">Reference proteome</keyword>
<sequence length="45" mass="5377">MEIMDEFSTQLKLEGRDNETLIDYRLTLVDILAHLCEIYRSSMNR</sequence>
<dbReference type="AlphaFoldDB" id="M1X6P1"/>
<organism evidence="2 3">
    <name type="scientific">Richelia intracellularis HH01</name>
    <dbReference type="NCBI Taxonomy" id="1165094"/>
    <lineage>
        <taxon>Bacteria</taxon>
        <taxon>Bacillati</taxon>
        <taxon>Cyanobacteriota</taxon>
        <taxon>Cyanophyceae</taxon>
        <taxon>Nostocales</taxon>
        <taxon>Nostocaceae</taxon>
        <taxon>Richelia</taxon>
    </lineage>
</organism>
<dbReference type="EMBL" id="CAIY01000085">
    <property type="protein sequence ID" value="CCH68311.1"/>
    <property type="molecule type" value="Genomic_DNA"/>
</dbReference>
<protein>
    <submittedName>
        <fullName evidence="2">Circadian clock protein KaiA</fullName>
    </submittedName>
</protein>
<dbReference type="Proteomes" id="UP000053051">
    <property type="component" value="Unassembled WGS sequence"/>
</dbReference>
<comment type="caution">
    <text evidence="2">The sequence shown here is derived from an EMBL/GenBank/DDBJ whole genome shotgun (WGS) entry which is preliminary data.</text>
</comment>